<keyword evidence="7" id="KW-1133">Transmembrane helix</keyword>
<evidence type="ECO:0000256" key="7">
    <source>
        <dbReference type="SAM" id="Phobius"/>
    </source>
</evidence>
<keyword evidence="11" id="KW-1185">Reference proteome</keyword>
<keyword evidence="7" id="KW-0812">Transmembrane</keyword>
<keyword evidence="4" id="KW-0904">Protein phosphatase</keyword>
<evidence type="ECO:0000256" key="3">
    <source>
        <dbReference type="ARBA" id="ARBA00022801"/>
    </source>
</evidence>
<protein>
    <recommendedName>
        <fullName evidence="2">protein-tyrosine-phosphatase</fullName>
        <ecNumber evidence="2">3.1.3.48</ecNumber>
    </recommendedName>
</protein>
<dbReference type="EC" id="3.1.3.48" evidence="2"/>
<dbReference type="PROSITE" id="PS50056">
    <property type="entry name" value="TYR_PHOSPHATASE_2"/>
    <property type="match status" value="2"/>
</dbReference>
<dbReference type="InterPro" id="IPR003595">
    <property type="entry name" value="Tyr_Pase_cat"/>
</dbReference>
<dbReference type="InterPro" id="IPR000742">
    <property type="entry name" value="EGF"/>
</dbReference>
<evidence type="ECO:0000256" key="4">
    <source>
        <dbReference type="ARBA" id="ARBA00022912"/>
    </source>
</evidence>
<dbReference type="FunFam" id="3.90.190.10:FF:000102">
    <property type="entry name" value="Receptor-type tyrosine-protein phosphatase"/>
    <property type="match status" value="1"/>
</dbReference>
<dbReference type="GO" id="GO:0008045">
    <property type="term" value="P:motor neuron axon guidance"/>
    <property type="evidence" value="ECO:0007669"/>
    <property type="project" value="TreeGrafter"/>
</dbReference>
<dbReference type="Proteomes" id="UP000694844">
    <property type="component" value="Chromosome 10"/>
</dbReference>
<dbReference type="SUPFAM" id="SSF52799">
    <property type="entry name" value="(Phosphotyrosine protein) phosphatases II"/>
    <property type="match status" value="2"/>
</dbReference>
<proteinExistence type="inferred from homology"/>
<dbReference type="InterPro" id="IPR016130">
    <property type="entry name" value="Tyr_Pase_AS"/>
</dbReference>
<dbReference type="SMART" id="SM00181">
    <property type="entry name" value="EGF"/>
    <property type="match status" value="3"/>
</dbReference>
<dbReference type="InterPro" id="IPR029021">
    <property type="entry name" value="Prot-tyrosine_phosphatase-like"/>
</dbReference>
<dbReference type="GeneID" id="111117666"/>
<dbReference type="AlphaFoldDB" id="A0A8B8CA69"/>
<feature type="chain" id="PRO_5034359096" description="protein-tyrosine-phosphatase" evidence="8">
    <location>
        <begin position="19"/>
        <end position="1013"/>
    </location>
</feature>
<sequence>MISFEWILYFITVSMVIAYDDLSHNKAASQSHTYPGTGYGAENAVDRSTATCMRTEAIGPNSPDKTVWWKVDLGGVYNIYSVNILFKNYDGKEMRQRGRFAGFSLYISNTGDRASSSLCYKNGSELPPLNFSTTCTLSGRYVIFYNERIDGVTYPAGYEVEKLVYTELCEVIVYGCKKDGVFGENCNKPCPVNCKTNTCHIQNGSCFGCKPGWTGATCNSECGYGSYGVDCNQNCSGQCKNNLTCDHLTGFCNGGCAAGWNGSYCNKTCAVGWYGSDCKDQCSGHCRDNTVCNHEDGSCVGCAAGWHDSLCDNECDGCSYGLDCNQQTGKCNEGYTTDIDNTTKGIILPNMDSPESSSGSLVGGIVGAVITIFIVVAIVLVLWFRRRSSADSKRDTHTTSTKEMKITMEYHIKNGKKRNANNENVNKPSDNHKNPTKSNPRINATVSVRNIKVHIAEMSADDNAGFKDEYNSIERGELYPCSEAKKPENSAKNRYTGMYPYDHSRVILKNSQDGNDYINANYIENTRGKRCYIATQGPKTKTITDFWTMVWQAEVSTIVCLTNLKEGNKNKCVQYWPNINDKLQAGDITVRHVGEKTYAEHTVRHFKIYHNTKTQNRDVMMYHYTAWADHGVTNPLSLVVFHRQVVRATAQSTGKYTVVHCSAGIGRTGTYIALDVLYREGERTGEVNVPMYVKTMRKDRINMVQTEDQYKVLYLALMEAFGGPPKTMTTDKFVSQHQGQNNGDTIGDMTLSTEFEELLALRKEYTQDDFASGRKYISANYTPSVLPVEHYMCSLSNPKGHKSYYNAVHIQTFLDKDCVISAQYPLPGYIEDFLRLVRDFNIQMVVFFGPIKDIKSSSTWFPTKNQSKLLGNFTLKHVSSTHTPNITNNKLILQSQGLGDLEITVLECPTWRDGQLTENKRILLDIIKEVKTEKNNQEGQILVLSSDGATSCGAFCVVYNALEQIKVDGEVDIFTIARQLQVRRPEFLSTWAEYQLCYAAVAEYLLNDFVYGN</sequence>
<organism evidence="11 12">
    <name type="scientific">Crassostrea virginica</name>
    <name type="common">Eastern oyster</name>
    <dbReference type="NCBI Taxonomy" id="6565"/>
    <lineage>
        <taxon>Eukaryota</taxon>
        <taxon>Metazoa</taxon>
        <taxon>Spiralia</taxon>
        <taxon>Lophotrochozoa</taxon>
        <taxon>Mollusca</taxon>
        <taxon>Bivalvia</taxon>
        <taxon>Autobranchia</taxon>
        <taxon>Pteriomorphia</taxon>
        <taxon>Ostreida</taxon>
        <taxon>Ostreoidea</taxon>
        <taxon>Ostreidae</taxon>
        <taxon>Crassostrea</taxon>
    </lineage>
</organism>
<keyword evidence="7" id="KW-0472">Membrane</keyword>
<evidence type="ECO:0000259" key="10">
    <source>
        <dbReference type="PROSITE" id="PS50056"/>
    </source>
</evidence>
<comment type="similarity">
    <text evidence="1">Belongs to the protein-tyrosine phosphatase family.</text>
</comment>
<dbReference type="PANTHER" id="PTHR19134:SF562">
    <property type="entry name" value="PROTEIN-TYROSINE-PHOSPHATASE"/>
    <property type="match status" value="1"/>
</dbReference>
<feature type="domain" description="Tyrosine specific protein phosphatases" evidence="10">
    <location>
        <begin position="636"/>
        <end position="711"/>
    </location>
</feature>
<evidence type="ECO:0000313" key="12">
    <source>
        <dbReference type="RefSeq" id="XP_022312535.1"/>
    </source>
</evidence>
<dbReference type="Gene3D" id="2.170.300.10">
    <property type="entry name" value="Tie2 ligand-binding domain superfamily"/>
    <property type="match status" value="1"/>
</dbReference>
<dbReference type="SMART" id="SM00404">
    <property type="entry name" value="PTPc_motif"/>
    <property type="match status" value="2"/>
</dbReference>
<dbReference type="PRINTS" id="PR00700">
    <property type="entry name" value="PRTYPHPHTASE"/>
</dbReference>
<dbReference type="OrthoDB" id="6108687at2759"/>
<dbReference type="Gene3D" id="2.60.120.260">
    <property type="entry name" value="Galactose-binding domain-like"/>
    <property type="match status" value="1"/>
</dbReference>
<dbReference type="CDD" id="cd12087">
    <property type="entry name" value="TM_EGFR-like"/>
    <property type="match status" value="1"/>
</dbReference>
<dbReference type="Pfam" id="PF00102">
    <property type="entry name" value="Y_phosphatase"/>
    <property type="match status" value="2"/>
</dbReference>
<dbReference type="InterPro" id="IPR008979">
    <property type="entry name" value="Galactose-bd-like_sf"/>
</dbReference>
<dbReference type="RefSeq" id="XP_022312535.1">
    <property type="nucleotide sequence ID" value="XM_022456827.1"/>
</dbReference>
<evidence type="ECO:0000256" key="8">
    <source>
        <dbReference type="SAM" id="SignalP"/>
    </source>
</evidence>
<evidence type="ECO:0000256" key="2">
    <source>
        <dbReference type="ARBA" id="ARBA00013064"/>
    </source>
</evidence>
<reference evidence="12" key="1">
    <citation type="submission" date="2025-08" db="UniProtKB">
        <authorList>
            <consortium name="RefSeq"/>
        </authorList>
    </citation>
    <scope>IDENTIFICATION</scope>
    <source>
        <tissue evidence="12">Whole sample</tissue>
    </source>
</reference>
<feature type="region of interest" description="Disordered" evidence="6">
    <location>
        <begin position="412"/>
        <end position="441"/>
    </location>
</feature>
<feature type="domain" description="Tyrosine-protein phosphatase" evidence="9">
    <location>
        <begin position="751"/>
        <end position="1004"/>
    </location>
</feature>
<dbReference type="Gene3D" id="3.90.190.10">
    <property type="entry name" value="Protein tyrosine phosphatase superfamily"/>
    <property type="match status" value="2"/>
</dbReference>
<evidence type="ECO:0000259" key="9">
    <source>
        <dbReference type="PROSITE" id="PS50055"/>
    </source>
</evidence>
<dbReference type="SUPFAM" id="SSF49785">
    <property type="entry name" value="Galactose-binding domain-like"/>
    <property type="match status" value="1"/>
</dbReference>
<dbReference type="PROSITE" id="PS50055">
    <property type="entry name" value="TYR_PHOSPHATASE_PTP"/>
    <property type="match status" value="2"/>
</dbReference>
<dbReference type="InterPro" id="IPR050348">
    <property type="entry name" value="Protein-Tyr_Phosphatase"/>
</dbReference>
<keyword evidence="3" id="KW-0378">Hydrolase</keyword>
<gene>
    <name evidence="12" type="primary">LOC111117666</name>
</gene>
<dbReference type="InterPro" id="IPR000387">
    <property type="entry name" value="Tyr_Pase_dom"/>
</dbReference>
<feature type="domain" description="Tyrosine-protein phosphatase" evidence="9">
    <location>
        <begin position="466"/>
        <end position="720"/>
    </location>
</feature>
<dbReference type="CDD" id="cd00047">
    <property type="entry name" value="PTPc"/>
    <property type="match status" value="2"/>
</dbReference>
<dbReference type="PROSITE" id="PS00383">
    <property type="entry name" value="TYR_PHOSPHATASE_1"/>
    <property type="match status" value="1"/>
</dbReference>
<feature type="domain" description="Tyrosine specific protein phosphatases" evidence="10">
    <location>
        <begin position="921"/>
        <end position="995"/>
    </location>
</feature>
<dbReference type="PANTHER" id="PTHR19134">
    <property type="entry name" value="RECEPTOR-TYPE TYROSINE-PROTEIN PHOSPHATASE"/>
    <property type="match status" value="1"/>
</dbReference>
<comment type="catalytic activity">
    <reaction evidence="5">
        <text>O-phospho-L-tyrosyl-[protein] + H2O = L-tyrosyl-[protein] + phosphate</text>
        <dbReference type="Rhea" id="RHEA:10684"/>
        <dbReference type="Rhea" id="RHEA-COMP:10136"/>
        <dbReference type="Rhea" id="RHEA-COMP:20101"/>
        <dbReference type="ChEBI" id="CHEBI:15377"/>
        <dbReference type="ChEBI" id="CHEBI:43474"/>
        <dbReference type="ChEBI" id="CHEBI:46858"/>
        <dbReference type="ChEBI" id="CHEBI:61978"/>
        <dbReference type="EC" id="3.1.3.48"/>
    </reaction>
</comment>
<keyword evidence="8" id="KW-0732">Signal</keyword>
<name>A0A8B8CA69_CRAVI</name>
<dbReference type="SMART" id="SM00194">
    <property type="entry name" value="PTPc"/>
    <property type="match status" value="2"/>
</dbReference>
<dbReference type="KEGG" id="cvn:111117666"/>
<dbReference type="InterPro" id="IPR000242">
    <property type="entry name" value="PTP_cat"/>
</dbReference>
<evidence type="ECO:0000256" key="6">
    <source>
        <dbReference type="SAM" id="MobiDB-lite"/>
    </source>
</evidence>
<feature type="signal peptide" evidence="8">
    <location>
        <begin position="1"/>
        <end position="18"/>
    </location>
</feature>
<feature type="transmembrane region" description="Helical" evidence="7">
    <location>
        <begin position="361"/>
        <end position="384"/>
    </location>
</feature>
<evidence type="ECO:0000256" key="1">
    <source>
        <dbReference type="ARBA" id="ARBA00009580"/>
    </source>
</evidence>
<accession>A0A8B8CA69</accession>
<dbReference type="GO" id="GO:0004725">
    <property type="term" value="F:protein tyrosine phosphatase activity"/>
    <property type="evidence" value="ECO:0007669"/>
    <property type="project" value="UniProtKB-EC"/>
</dbReference>
<evidence type="ECO:0000256" key="5">
    <source>
        <dbReference type="ARBA" id="ARBA00051722"/>
    </source>
</evidence>
<evidence type="ECO:0000313" key="11">
    <source>
        <dbReference type="Proteomes" id="UP000694844"/>
    </source>
</evidence>
<dbReference type="Pfam" id="PF22633">
    <property type="entry name" value="F5_F8_type_C_2"/>
    <property type="match status" value="1"/>
</dbReference>